<keyword evidence="3" id="KW-0808">Transferase</keyword>
<gene>
    <name evidence="10" type="ORF">K458DRAFT_316063</name>
</gene>
<dbReference type="AlphaFoldDB" id="A0A6G1IKK2"/>
<keyword evidence="2" id="KW-0723">Serine/threonine-protein kinase</keyword>
<dbReference type="Pfam" id="PF00069">
    <property type="entry name" value="Pkinase"/>
    <property type="match status" value="1"/>
</dbReference>
<dbReference type="Gene3D" id="1.10.510.10">
    <property type="entry name" value="Transferase(Phosphotransferase) domain 1"/>
    <property type="match status" value="1"/>
</dbReference>
<dbReference type="EMBL" id="MU005609">
    <property type="protein sequence ID" value="KAF2678766.1"/>
    <property type="molecule type" value="Genomic_DNA"/>
</dbReference>
<keyword evidence="5 10" id="KW-0418">Kinase</keyword>
<dbReference type="Proteomes" id="UP000799291">
    <property type="component" value="Unassembled WGS sequence"/>
</dbReference>
<dbReference type="PROSITE" id="PS00108">
    <property type="entry name" value="PROTEIN_KINASE_ST"/>
    <property type="match status" value="1"/>
</dbReference>
<dbReference type="GO" id="GO:0004674">
    <property type="term" value="F:protein serine/threonine kinase activity"/>
    <property type="evidence" value="ECO:0007669"/>
    <property type="project" value="UniProtKB-KW"/>
</dbReference>
<evidence type="ECO:0000256" key="8">
    <source>
        <dbReference type="ARBA" id="ARBA00048679"/>
    </source>
</evidence>
<reference evidence="10" key="1">
    <citation type="journal article" date="2020" name="Stud. Mycol.">
        <title>101 Dothideomycetes genomes: a test case for predicting lifestyles and emergence of pathogens.</title>
        <authorList>
            <person name="Haridas S."/>
            <person name="Albert R."/>
            <person name="Binder M."/>
            <person name="Bloem J."/>
            <person name="Labutti K."/>
            <person name="Salamov A."/>
            <person name="Andreopoulos B."/>
            <person name="Baker S."/>
            <person name="Barry K."/>
            <person name="Bills G."/>
            <person name="Bluhm B."/>
            <person name="Cannon C."/>
            <person name="Castanera R."/>
            <person name="Culley D."/>
            <person name="Daum C."/>
            <person name="Ezra D."/>
            <person name="Gonzalez J."/>
            <person name="Henrissat B."/>
            <person name="Kuo A."/>
            <person name="Liang C."/>
            <person name="Lipzen A."/>
            <person name="Lutzoni F."/>
            <person name="Magnuson J."/>
            <person name="Mondo S."/>
            <person name="Nolan M."/>
            <person name="Ohm R."/>
            <person name="Pangilinan J."/>
            <person name="Park H.-J."/>
            <person name="Ramirez L."/>
            <person name="Alfaro M."/>
            <person name="Sun H."/>
            <person name="Tritt A."/>
            <person name="Yoshinaga Y."/>
            <person name="Zwiers L.-H."/>
            <person name="Turgeon B."/>
            <person name="Goodwin S."/>
            <person name="Spatafora J."/>
            <person name="Crous P."/>
            <person name="Grigoriev I."/>
        </authorList>
    </citation>
    <scope>NUCLEOTIDE SEQUENCE</scope>
    <source>
        <strain evidence="10">CBS 122367</strain>
    </source>
</reference>
<protein>
    <recommendedName>
        <fullName evidence="1">non-specific serine/threonine protein kinase</fullName>
        <ecNumber evidence="1">2.7.11.1</ecNumber>
    </recommendedName>
</protein>
<evidence type="ECO:0000259" key="9">
    <source>
        <dbReference type="PROSITE" id="PS50011"/>
    </source>
</evidence>
<dbReference type="EC" id="2.7.11.1" evidence="1"/>
<dbReference type="InterPro" id="IPR011009">
    <property type="entry name" value="Kinase-like_dom_sf"/>
</dbReference>
<dbReference type="GO" id="GO:0005524">
    <property type="term" value="F:ATP binding"/>
    <property type="evidence" value="ECO:0007669"/>
    <property type="project" value="UniProtKB-KW"/>
</dbReference>
<name>A0A6G1IKK2_9PLEO</name>
<keyword evidence="11" id="KW-1185">Reference proteome</keyword>
<evidence type="ECO:0000256" key="3">
    <source>
        <dbReference type="ARBA" id="ARBA00022679"/>
    </source>
</evidence>
<organism evidence="10 11">
    <name type="scientific">Lentithecium fluviatile CBS 122367</name>
    <dbReference type="NCBI Taxonomy" id="1168545"/>
    <lineage>
        <taxon>Eukaryota</taxon>
        <taxon>Fungi</taxon>
        <taxon>Dikarya</taxon>
        <taxon>Ascomycota</taxon>
        <taxon>Pezizomycotina</taxon>
        <taxon>Dothideomycetes</taxon>
        <taxon>Pleosporomycetidae</taxon>
        <taxon>Pleosporales</taxon>
        <taxon>Massarineae</taxon>
        <taxon>Lentitheciaceae</taxon>
        <taxon>Lentithecium</taxon>
    </lineage>
</organism>
<evidence type="ECO:0000256" key="2">
    <source>
        <dbReference type="ARBA" id="ARBA00022527"/>
    </source>
</evidence>
<dbReference type="SUPFAM" id="SSF56112">
    <property type="entry name" value="Protein kinase-like (PK-like)"/>
    <property type="match status" value="1"/>
</dbReference>
<evidence type="ECO:0000256" key="1">
    <source>
        <dbReference type="ARBA" id="ARBA00012513"/>
    </source>
</evidence>
<evidence type="ECO:0000313" key="10">
    <source>
        <dbReference type="EMBL" id="KAF2678766.1"/>
    </source>
</evidence>
<accession>A0A6G1IKK2</accession>
<feature type="domain" description="Protein kinase" evidence="9">
    <location>
        <begin position="1"/>
        <end position="203"/>
    </location>
</feature>
<proteinExistence type="predicted"/>
<evidence type="ECO:0000256" key="7">
    <source>
        <dbReference type="ARBA" id="ARBA00047899"/>
    </source>
</evidence>
<sequence length="211" mass="23721">MEYVPFPLLDLLDYDRWAKRPWTIHAIGCIFAQIAEAVAHVHENGIAHRDLKVENILVARDGTVKLIDFGSSAPSRNMVTGARLISWANWIGTPVTMAPEVNGETFYNMEKADLWSLAVIFLRLWLGVYPWEPQGVVGGLVENEAFLAFVEEKADKRPCMEGEHEDRLLCQIPGKARHVVAGMLETDPERRIGLRSVLESGWLREVVSTVS</sequence>
<dbReference type="InterPro" id="IPR000719">
    <property type="entry name" value="Prot_kinase_dom"/>
</dbReference>
<evidence type="ECO:0000256" key="6">
    <source>
        <dbReference type="ARBA" id="ARBA00022840"/>
    </source>
</evidence>
<keyword evidence="4" id="KW-0547">Nucleotide-binding</keyword>
<dbReference type="PROSITE" id="PS50011">
    <property type="entry name" value="PROTEIN_KINASE_DOM"/>
    <property type="match status" value="1"/>
</dbReference>
<keyword evidence="6" id="KW-0067">ATP-binding</keyword>
<dbReference type="PANTHER" id="PTHR24343">
    <property type="entry name" value="SERINE/THREONINE KINASE"/>
    <property type="match status" value="1"/>
</dbReference>
<comment type="catalytic activity">
    <reaction evidence="7">
        <text>L-threonyl-[protein] + ATP = O-phospho-L-threonyl-[protein] + ADP + H(+)</text>
        <dbReference type="Rhea" id="RHEA:46608"/>
        <dbReference type="Rhea" id="RHEA-COMP:11060"/>
        <dbReference type="Rhea" id="RHEA-COMP:11605"/>
        <dbReference type="ChEBI" id="CHEBI:15378"/>
        <dbReference type="ChEBI" id="CHEBI:30013"/>
        <dbReference type="ChEBI" id="CHEBI:30616"/>
        <dbReference type="ChEBI" id="CHEBI:61977"/>
        <dbReference type="ChEBI" id="CHEBI:456216"/>
        <dbReference type="EC" id="2.7.11.1"/>
    </reaction>
</comment>
<dbReference type="InterPro" id="IPR008271">
    <property type="entry name" value="Ser/Thr_kinase_AS"/>
</dbReference>
<dbReference type="OrthoDB" id="4062651at2759"/>
<evidence type="ECO:0000256" key="5">
    <source>
        <dbReference type="ARBA" id="ARBA00022777"/>
    </source>
</evidence>
<comment type="catalytic activity">
    <reaction evidence="8">
        <text>L-seryl-[protein] + ATP = O-phospho-L-seryl-[protein] + ADP + H(+)</text>
        <dbReference type="Rhea" id="RHEA:17989"/>
        <dbReference type="Rhea" id="RHEA-COMP:9863"/>
        <dbReference type="Rhea" id="RHEA-COMP:11604"/>
        <dbReference type="ChEBI" id="CHEBI:15378"/>
        <dbReference type="ChEBI" id="CHEBI:29999"/>
        <dbReference type="ChEBI" id="CHEBI:30616"/>
        <dbReference type="ChEBI" id="CHEBI:83421"/>
        <dbReference type="ChEBI" id="CHEBI:456216"/>
        <dbReference type="EC" id="2.7.11.1"/>
    </reaction>
</comment>
<dbReference type="SMART" id="SM00220">
    <property type="entry name" value="S_TKc"/>
    <property type="match status" value="1"/>
</dbReference>
<evidence type="ECO:0000256" key="4">
    <source>
        <dbReference type="ARBA" id="ARBA00022741"/>
    </source>
</evidence>
<evidence type="ECO:0000313" key="11">
    <source>
        <dbReference type="Proteomes" id="UP000799291"/>
    </source>
</evidence>